<dbReference type="EMBL" id="HBUE01332591">
    <property type="protein sequence ID" value="CAG6594183.1"/>
    <property type="molecule type" value="Transcribed_RNA"/>
</dbReference>
<dbReference type="EMBL" id="HBUE01021933">
    <property type="protein sequence ID" value="CAG6453007.1"/>
    <property type="molecule type" value="Transcribed_RNA"/>
</dbReference>
<sequence>MMMLLATVDTVDGRSVVGEVSVVVVVDSEASIAMDHHTVKAETNGAVALLTVTTNRADVPVLANPVLTDLDHARHVAVVRQIPTRTRHRVEMACCPAHEHFPKLHASLQPSGRAL</sequence>
<dbReference type="EMBL" id="HBUE01332592">
    <property type="protein sequence ID" value="CAG6594186.1"/>
    <property type="molecule type" value="Transcribed_RNA"/>
</dbReference>
<organism evidence="1">
    <name type="scientific">Culex pipiens</name>
    <name type="common">House mosquito</name>
    <dbReference type="NCBI Taxonomy" id="7175"/>
    <lineage>
        <taxon>Eukaryota</taxon>
        <taxon>Metazoa</taxon>
        <taxon>Ecdysozoa</taxon>
        <taxon>Arthropoda</taxon>
        <taxon>Hexapoda</taxon>
        <taxon>Insecta</taxon>
        <taxon>Pterygota</taxon>
        <taxon>Neoptera</taxon>
        <taxon>Endopterygota</taxon>
        <taxon>Diptera</taxon>
        <taxon>Nematocera</taxon>
        <taxon>Culicoidea</taxon>
        <taxon>Culicidae</taxon>
        <taxon>Culicinae</taxon>
        <taxon>Culicini</taxon>
        <taxon>Culex</taxon>
        <taxon>Culex</taxon>
    </lineage>
</organism>
<name>A0A8D8HXG2_CULPI</name>
<dbReference type="EMBL" id="HBUE01225866">
    <property type="protein sequence ID" value="CAG6542102.1"/>
    <property type="molecule type" value="Transcribed_RNA"/>
</dbReference>
<dbReference type="EMBL" id="HBUE01225868">
    <property type="protein sequence ID" value="CAG6542108.1"/>
    <property type="molecule type" value="Transcribed_RNA"/>
</dbReference>
<proteinExistence type="predicted"/>
<dbReference type="EMBL" id="HBUE01332594">
    <property type="protein sequence ID" value="CAG6594192.1"/>
    <property type="molecule type" value="Transcribed_RNA"/>
</dbReference>
<evidence type="ECO:0000313" key="1">
    <source>
        <dbReference type="EMBL" id="CAG6542111.1"/>
    </source>
</evidence>
<dbReference type="EMBL" id="HBUE01225865">
    <property type="protein sequence ID" value="CAG6542099.1"/>
    <property type="molecule type" value="Transcribed_RNA"/>
</dbReference>
<reference evidence="1" key="1">
    <citation type="submission" date="2021-05" db="EMBL/GenBank/DDBJ databases">
        <authorList>
            <person name="Alioto T."/>
            <person name="Alioto T."/>
            <person name="Gomez Garrido J."/>
        </authorList>
    </citation>
    <scope>NUCLEOTIDE SEQUENCE</scope>
</reference>
<dbReference type="EMBL" id="HBUE01332593">
    <property type="protein sequence ID" value="CAG6594189.1"/>
    <property type="molecule type" value="Transcribed_RNA"/>
</dbReference>
<dbReference type="EMBL" id="HBUE01225867">
    <property type="protein sequence ID" value="CAG6542105.1"/>
    <property type="molecule type" value="Transcribed_RNA"/>
</dbReference>
<dbReference type="EMBL" id="HBUE01332596">
    <property type="protein sequence ID" value="CAG6594195.1"/>
    <property type="molecule type" value="Transcribed_RNA"/>
</dbReference>
<protein>
    <submittedName>
        <fullName evidence="1">(northern house mosquito) hypothetical protein</fullName>
    </submittedName>
</protein>
<dbReference type="EMBL" id="HBUE01021938">
    <property type="protein sequence ID" value="CAG6453021.1"/>
    <property type="molecule type" value="Transcribed_RNA"/>
</dbReference>
<dbReference type="EMBL" id="HBUE01021936">
    <property type="protein sequence ID" value="CAG6453014.1"/>
    <property type="molecule type" value="Transcribed_RNA"/>
</dbReference>
<dbReference type="EMBL" id="HBUE01021935">
    <property type="protein sequence ID" value="CAG6453010.1"/>
    <property type="molecule type" value="Transcribed_RNA"/>
</dbReference>
<dbReference type="AlphaFoldDB" id="A0A8D8HXG2"/>
<dbReference type="EMBL" id="HBUE01225870">
    <property type="protein sequence ID" value="CAG6542111.1"/>
    <property type="molecule type" value="Transcribed_RNA"/>
</dbReference>
<accession>A0A8D8HXG2</accession>
<dbReference type="EMBL" id="HBUE01021937">
    <property type="protein sequence ID" value="CAG6453017.1"/>
    <property type="molecule type" value="Transcribed_RNA"/>
</dbReference>